<protein>
    <submittedName>
        <fullName evidence="1">Uncharacterized protein</fullName>
    </submittedName>
</protein>
<dbReference type="OrthoDB" id="5420368at2759"/>
<gene>
    <name evidence="1" type="ORF">EURHEDRAFT_381781</name>
</gene>
<keyword evidence="2" id="KW-1185">Reference proteome</keyword>
<name>A0A017S3C8_ASPRC</name>
<dbReference type="AlphaFoldDB" id="A0A017S3C8"/>
<dbReference type="EMBL" id="KK088455">
    <property type="protein sequence ID" value="EYE90680.1"/>
    <property type="molecule type" value="Genomic_DNA"/>
</dbReference>
<accession>A0A017S3C8</accession>
<dbReference type="RefSeq" id="XP_040634370.1">
    <property type="nucleotide sequence ID" value="XM_040779455.1"/>
</dbReference>
<dbReference type="GeneID" id="63694579"/>
<dbReference type="HOGENOM" id="CLU_1767695_0_0_1"/>
<organism evidence="1 2">
    <name type="scientific">Aspergillus ruber (strain CBS 135680)</name>
    <dbReference type="NCBI Taxonomy" id="1388766"/>
    <lineage>
        <taxon>Eukaryota</taxon>
        <taxon>Fungi</taxon>
        <taxon>Dikarya</taxon>
        <taxon>Ascomycota</taxon>
        <taxon>Pezizomycotina</taxon>
        <taxon>Eurotiomycetes</taxon>
        <taxon>Eurotiomycetidae</taxon>
        <taxon>Eurotiales</taxon>
        <taxon>Aspergillaceae</taxon>
        <taxon>Aspergillus</taxon>
        <taxon>Aspergillus subgen. Aspergillus</taxon>
    </lineage>
</organism>
<proteinExistence type="predicted"/>
<evidence type="ECO:0000313" key="2">
    <source>
        <dbReference type="Proteomes" id="UP000019804"/>
    </source>
</evidence>
<dbReference type="Proteomes" id="UP000019804">
    <property type="component" value="Unassembled WGS sequence"/>
</dbReference>
<dbReference type="STRING" id="1388766.A0A017S3C8"/>
<reference evidence="2" key="1">
    <citation type="journal article" date="2014" name="Nat. Commun.">
        <title>Genomic adaptations of the halophilic Dead Sea filamentous fungus Eurotium rubrum.</title>
        <authorList>
            <person name="Kis-Papo T."/>
            <person name="Weig A.R."/>
            <person name="Riley R."/>
            <person name="Persoh D."/>
            <person name="Salamov A."/>
            <person name="Sun H."/>
            <person name="Lipzen A."/>
            <person name="Wasser S.P."/>
            <person name="Rambold G."/>
            <person name="Grigoriev I.V."/>
            <person name="Nevo E."/>
        </authorList>
    </citation>
    <scope>NUCLEOTIDE SEQUENCE [LARGE SCALE GENOMIC DNA]</scope>
    <source>
        <strain evidence="2">CBS 135680</strain>
    </source>
</reference>
<sequence length="147" mass="15863">MRWTTENENILWRTIFHTQDLALELEKVSQAWLGNDKPTPKIIEERLNKCRQTGNNKAIFSMGPKNAIAPATTLVRATVTLTVAPRKLLTSKKAAAAAICGNFGTNGALAPASAPALTTMGMGTGQERTLDADVEGLGRQPHLHLSM</sequence>
<evidence type="ECO:0000313" key="1">
    <source>
        <dbReference type="EMBL" id="EYE90680.1"/>
    </source>
</evidence>